<dbReference type="HOGENOM" id="CLU_052827_4_2_1"/>
<evidence type="ECO:0000259" key="1">
    <source>
        <dbReference type="Pfam" id="PF03061"/>
    </source>
</evidence>
<dbReference type="STRING" id="1043003.A0A074W1K6"/>
<feature type="domain" description="Thioesterase" evidence="1">
    <location>
        <begin position="91"/>
        <end position="177"/>
    </location>
</feature>
<sequence length="201" mass="21673">MTSNSNTSHTYFTSIPWTSRLLAAPNLHISLLPSRTPKVSTEDSLTATTLATPNTIPHCLVYYPLPRTPSSLDAISILLKVENGCNGHPHILHGGIVATLLDESMGSLLQQIEERKHAESAAEGSAESIGSFTKYLNVEFLAPMKTPSVILAKVKVVERRGRGVKVLASLFQKDGAEGELDGQLIECARGEGLFVTPRAKL</sequence>
<keyword evidence="3" id="KW-1185">Reference proteome</keyword>
<dbReference type="PANTHER" id="PTHR47260:SF1">
    <property type="entry name" value="UPF0644 PROTEIN PB2B4.06"/>
    <property type="match status" value="1"/>
</dbReference>
<dbReference type="Proteomes" id="UP000030672">
    <property type="component" value="Unassembled WGS sequence"/>
</dbReference>
<gene>
    <name evidence="2" type="ORF">M437DRAFT_74378</name>
</gene>
<dbReference type="Gene3D" id="3.10.129.10">
    <property type="entry name" value="Hotdog Thioesterase"/>
    <property type="match status" value="1"/>
</dbReference>
<dbReference type="Pfam" id="PF03061">
    <property type="entry name" value="4HBT"/>
    <property type="match status" value="1"/>
</dbReference>
<dbReference type="EMBL" id="KL584830">
    <property type="protein sequence ID" value="KEQ63807.1"/>
    <property type="molecule type" value="Genomic_DNA"/>
</dbReference>
<reference evidence="2 3" key="1">
    <citation type="journal article" date="2014" name="BMC Genomics">
        <title>Genome sequencing of four Aureobasidium pullulans varieties: biotechnological potential, stress tolerance, and description of new species.</title>
        <authorList>
            <person name="Gostin Ar C."/>
            <person name="Ohm R.A."/>
            <person name="Kogej T."/>
            <person name="Sonjak S."/>
            <person name="Turk M."/>
            <person name="Zajc J."/>
            <person name="Zalar P."/>
            <person name="Grube M."/>
            <person name="Sun H."/>
            <person name="Han J."/>
            <person name="Sharma A."/>
            <person name="Chiniquy J."/>
            <person name="Ngan C.Y."/>
            <person name="Lipzen A."/>
            <person name="Barry K."/>
            <person name="Grigoriev I.V."/>
            <person name="Gunde-Cimerman N."/>
        </authorList>
    </citation>
    <scope>NUCLEOTIDE SEQUENCE [LARGE SCALE GENOMIC DNA]</scope>
    <source>
        <strain evidence="2 3">CBS 110374</strain>
    </source>
</reference>
<dbReference type="GeneID" id="63919598"/>
<organism evidence="2 3">
    <name type="scientific">Aureobasidium melanogenum (strain CBS 110374)</name>
    <name type="common">Aureobasidium pullulans var. melanogenum</name>
    <dbReference type="NCBI Taxonomy" id="1043003"/>
    <lineage>
        <taxon>Eukaryota</taxon>
        <taxon>Fungi</taxon>
        <taxon>Dikarya</taxon>
        <taxon>Ascomycota</taxon>
        <taxon>Pezizomycotina</taxon>
        <taxon>Dothideomycetes</taxon>
        <taxon>Dothideomycetidae</taxon>
        <taxon>Dothideales</taxon>
        <taxon>Saccotheciaceae</taxon>
        <taxon>Aureobasidium</taxon>
    </lineage>
</organism>
<name>A0A074W1K6_AURM1</name>
<evidence type="ECO:0000313" key="2">
    <source>
        <dbReference type="EMBL" id="KEQ63807.1"/>
    </source>
</evidence>
<dbReference type="SUPFAM" id="SSF54637">
    <property type="entry name" value="Thioesterase/thiol ester dehydrase-isomerase"/>
    <property type="match status" value="1"/>
</dbReference>
<protein>
    <recommendedName>
        <fullName evidence="1">Thioesterase domain-containing protein</fullName>
    </recommendedName>
</protein>
<dbReference type="InterPro" id="IPR029069">
    <property type="entry name" value="HotDog_dom_sf"/>
</dbReference>
<dbReference type="RefSeq" id="XP_040880830.1">
    <property type="nucleotide sequence ID" value="XM_041026225.1"/>
</dbReference>
<proteinExistence type="predicted"/>
<evidence type="ECO:0000313" key="3">
    <source>
        <dbReference type="Proteomes" id="UP000030672"/>
    </source>
</evidence>
<dbReference type="AlphaFoldDB" id="A0A074W1K6"/>
<dbReference type="InterPro" id="IPR052061">
    <property type="entry name" value="PTE-AB_protein"/>
</dbReference>
<dbReference type="InterPro" id="IPR006683">
    <property type="entry name" value="Thioestr_dom"/>
</dbReference>
<accession>A0A074W1K6</accession>
<dbReference type="CDD" id="cd03443">
    <property type="entry name" value="PaaI_thioesterase"/>
    <property type="match status" value="1"/>
</dbReference>
<dbReference type="PANTHER" id="PTHR47260">
    <property type="entry name" value="UPF0644 PROTEIN PB2B4.06"/>
    <property type="match status" value="1"/>
</dbReference>